<gene>
    <name evidence="2" type="ORF">B9G39_22965</name>
</gene>
<dbReference type="AlphaFoldDB" id="A0A4P9VT91"/>
<feature type="transmembrane region" description="Helical" evidence="1">
    <location>
        <begin position="88"/>
        <end position="104"/>
    </location>
</feature>
<proteinExistence type="predicted"/>
<accession>A0A4P9VT91</accession>
<organism evidence="2 3">
    <name type="scientific">Zooshikella ganghwensis</name>
    <dbReference type="NCBI Taxonomy" id="202772"/>
    <lineage>
        <taxon>Bacteria</taxon>
        <taxon>Pseudomonadati</taxon>
        <taxon>Pseudomonadota</taxon>
        <taxon>Gammaproteobacteria</taxon>
        <taxon>Oceanospirillales</taxon>
        <taxon>Zooshikellaceae</taxon>
        <taxon>Zooshikella</taxon>
    </lineage>
</organism>
<evidence type="ECO:0000313" key="2">
    <source>
        <dbReference type="EMBL" id="RDH46079.1"/>
    </source>
</evidence>
<dbReference type="RefSeq" id="WP_084611063.1">
    <property type="nucleotide sequence ID" value="NZ_NDXW01000001.1"/>
</dbReference>
<reference evidence="2 3" key="1">
    <citation type="submission" date="2017-04" db="EMBL/GenBank/DDBJ databases">
        <title>Draft genome sequence of Zooshikella ganghwensis VG4 isolated from Red Sea sediments.</title>
        <authorList>
            <person name="Rehman Z."/>
            <person name="Alam I."/>
            <person name="Kamau A."/>
            <person name="Bajic V."/>
            <person name="Leiknes T."/>
        </authorList>
    </citation>
    <scope>NUCLEOTIDE SEQUENCE [LARGE SCALE GENOMIC DNA]</scope>
    <source>
        <strain evidence="2 3">VG4</strain>
    </source>
</reference>
<evidence type="ECO:0000313" key="3">
    <source>
        <dbReference type="Proteomes" id="UP000257039"/>
    </source>
</evidence>
<evidence type="ECO:0000256" key="1">
    <source>
        <dbReference type="SAM" id="Phobius"/>
    </source>
</evidence>
<dbReference type="Proteomes" id="UP000257039">
    <property type="component" value="Unassembled WGS sequence"/>
</dbReference>
<feature type="transmembrane region" description="Helical" evidence="1">
    <location>
        <begin position="55"/>
        <end position="76"/>
    </location>
</feature>
<dbReference type="Pfam" id="PF11872">
    <property type="entry name" value="DUF3392"/>
    <property type="match status" value="1"/>
</dbReference>
<feature type="transmembrane region" description="Helical" evidence="1">
    <location>
        <begin position="22"/>
        <end position="43"/>
    </location>
</feature>
<comment type="caution">
    <text evidence="2">The sequence shown here is derived from an EMBL/GenBank/DDBJ whole genome shotgun (WGS) entry which is preliminary data.</text>
</comment>
<sequence>MNVIISTVTSLSQWARSYLDEISLSIIAVLLLMFGSQFSRYLRKRLSSLNSFLRSLLLIILCLACSSLAIIVFPPYLHAAISSFNNQTLFPVLLIILCLLGVLADKNN</sequence>
<name>A0A4P9VT91_9GAMM</name>
<keyword evidence="1" id="KW-0472">Membrane</keyword>
<keyword evidence="1" id="KW-0812">Transmembrane</keyword>
<keyword evidence="3" id="KW-1185">Reference proteome</keyword>
<keyword evidence="1" id="KW-1133">Transmembrane helix</keyword>
<dbReference type="EMBL" id="NDXW01000001">
    <property type="protein sequence ID" value="RDH46079.1"/>
    <property type="molecule type" value="Genomic_DNA"/>
</dbReference>
<protein>
    <submittedName>
        <fullName evidence="2">DUF3392 family protein</fullName>
    </submittedName>
</protein>
<dbReference type="InterPro" id="IPR021813">
    <property type="entry name" value="DUF3392"/>
</dbReference>